<feature type="transmembrane region" description="Helical" evidence="1">
    <location>
        <begin position="53"/>
        <end position="73"/>
    </location>
</feature>
<comment type="caution">
    <text evidence="2">The sequence shown here is derived from an EMBL/GenBank/DDBJ whole genome shotgun (WGS) entry which is preliminary data.</text>
</comment>
<accession>A0ABN1FUS8</accession>
<gene>
    <name evidence="2" type="ORF">GCM10008943_11410</name>
</gene>
<feature type="transmembrane region" description="Helical" evidence="1">
    <location>
        <begin position="7"/>
        <end position="22"/>
    </location>
</feature>
<keyword evidence="1" id="KW-1133">Transmembrane helix</keyword>
<dbReference type="Proteomes" id="UP001424441">
    <property type="component" value="Unassembled WGS sequence"/>
</dbReference>
<dbReference type="Pfam" id="PF14079">
    <property type="entry name" value="DUF4260"/>
    <property type="match status" value="1"/>
</dbReference>
<proteinExistence type="predicted"/>
<keyword evidence="3" id="KW-1185">Reference proteome</keyword>
<organism evidence="2 3">
    <name type="scientific">Paenochrobactrum glaciei</name>
    <dbReference type="NCBI Taxonomy" id="486407"/>
    <lineage>
        <taxon>Bacteria</taxon>
        <taxon>Pseudomonadati</taxon>
        <taxon>Pseudomonadota</taxon>
        <taxon>Alphaproteobacteria</taxon>
        <taxon>Hyphomicrobiales</taxon>
        <taxon>Brucellaceae</taxon>
        <taxon>Paenochrobactrum</taxon>
    </lineage>
</organism>
<keyword evidence="1" id="KW-0812">Transmembrane</keyword>
<dbReference type="EMBL" id="BAAADE010000001">
    <property type="protein sequence ID" value="GAA0597948.1"/>
    <property type="molecule type" value="Genomic_DNA"/>
</dbReference>
<keyword evidence="1" id="KW-0472">Membrane</keyword>
<dbReference type="RefSeq" id="WP_343802580.1">
    <property type="nucleotide sequence ID" value="NZ_BAAADE010000001.1"/>
</dbReference>
<sequence length="119" mass="13770">MLILRRAEYGAVLLIALWFYAISGASWWLFALCFLVPDLTMLGYVFGNRAGAVIYNIGHSFLGVIALAIFIHIFDQEWLWPYMLIWFAHIAFDRMLGYGLKYASSFQDTHMGRIGRRKI</sequence>
<evidence type="ECO:0000313" key="3">
    <source>
        <dbReference type="Proteomes" id="UP001424441"/>
    </source>
</evidence>
<reference evidence="2 3" key="1">
    <citation type="journal article" date="2019" name="Int. J. Syst. Evol. Microbiol.">
        <title>The Global Catalogue of Microorganisms (GCM) 10K type strain sequencing project: providing services to taxonomists for standard genome sequencing and annotation.</title>
        <authorList>
            <consortium name="The Broad Institute Genomics Platform"/>
            <consortium name="The Broad Institute Genome Sequencing Center for Infectious Disease"/>
            <person name="Wu L."/>
            <person name="Ma J."/>
        </authorList>
    </citation>
    <scope>NUCLEOTIDE SEQUENCE [LARGE SCALE GENOMIC DNA]</scope>
    <source>
        <strain evidence="2 3">JCM 15115</strain>
    </source>
</reference>
<evidence type="ECO:0000313" key="2">
    <source>
        <dbReference type="EMBL" id="GAA0597948.1"/>
    </source>
</evidence>
<evidence type="ECO:0000256" key="1">
    <source>
        <dbReference type="SAM" id="Phobius"/>
    </source>
</evidence>
<feature type="transmembrane region" description="Helical" evidence="1">
    <location>
        <begin position="79"/>
        <end position="96"/>
    </location>
</feature>
<protein>
    <submittedName>
        <fullName evidence="2">DUF4260 domain-containing protein</fullName>
    </submittedName>
</protein>
<dbReference type="InterPro" id="IPR025356">
    <property type="entry name" value="DUF4260"/>
</dbReference>
<name>A0ABN1FUS8_9HYPH</name>